<evidence type="ECO:0000313" key="4">
    <source>
        <dbReference type="Proteomes" id="UP000198430"/>
    </source>
</evidence>
<organism evidence="1 4">
    <name type="scientific">Secundilactobacillus pentosiphilus</name>
    <dbReference type="NCBI Taxonomy" id="1714682"/>
    <lineage>
        <taxon>Bacteria</taxon>
        <taxon>Bacillati</taxon>
        <taxon>Bacillota</taxon>
        <taxon>Bacilli</taxon>
        <taxon>Lactobacillales</taxon>
        <taxon>Lactobacillaceae</taxon>
        <taxon>Secundilactobacillus</taxon>
    </lineage>
</organism>
<dbReference type="Proteomes" id="UP000198430">
    <property type="component" value="Unassembled WGS sequence"/>
</dbReference>
<reference evidence="3 4" key="1">
    <citation type="submission" date="2015-11" db="EMBL/GenBank/DDBJ databases">
        <title>Draft genome sequences of new species of the genus Lactobacillus isolated from orchardgrass silage.</title>
        <authorList>
            <person name="Tohno M."/>
            <person name="Tanizawa Y."/>
            <person name="Arita M."/>
        </authorList>
    </citation>
    <scope>NUCLEOTIDE SEQUENCE [LARGE SCALE GENOMIC DNA]</scope>
    <source>
        <strain evidence="1 4">IWT140</strain>
        <strain evidence="2 3">IWT25</strain>
    </source>
</reference>
<name>A0A1Z5ILL9_9LACO</name>
<dbReference type="SUPFAM" id="SSF58038">
    <property type="entry name" value="SNARE fusion complex"/>
    <property type="match status" value="1"/>
</dbReference>
<dbReference type="EMBL" id="BCMI01000008">
    <property type="protein sequence ID" value="GAX05768.1"/>
    <property type="molecule type" value="Genomic_DNA"/>
</dbReference>
<dbReference type="RefSeq" id="WP_089087627.1">
    <property type="nucleotide sequence ID" value="NZ_BCMH01000001.1"/>
</dbReference>
<sequence length="108" mass="11885">MKRFLTSALFTAGASLAVHLYRKQQSPSAFVQETIAHVQARKAALTHVSQQASEVKAHLADLQTELKKAQPVIDSIESSVDQFQFKIKPHMDAINARVADLGKSKSNQ</sequence>
<accession>A0A1Z5IW06</accession>
<dbReference type="AlphaFoldDB" id="A0A1Z5ILL9"/>
<dbReference type="OrthoDB" id="2297036at2"/>
<dbReference type="Proteomes" id="UP000198414">
    <property type="component" value="Unassembled WGS sequence"/>
</dbReference>
<proteinExistence type="predicted"/>
<comment type="caution">
    <text evidence="1">The sequence shown here is derived from an EMBL/GenBank/DDBJ whole genome shotgun (WGS) entry which is preliminary data.</text>
</comment>
<evidence type="ECO:0000313" key="1">
    <source>
        <dbReference type="EMBL" id="GAX02643.1"/>
    </source>
</evidence>
<accession>A0A1Z5ILL9</accession>
<protein>
    <submittedName>
        <fullName evidence="1">Uncharacterized protein</fullName>
    </submittedName>
</protein>
<evidence type="ECO:0000313" key="2">
    <source>
        <dbReference type="EMBL" id="GAX05768.1"/>
    </source>
</evidence>
<dbReference type="EMBL" id="BCMH01000001">
    <property type="protein sequence ID" value="GAX02643.1"/>
    <property type="molecule type" value="Genomic_DNA"/>
</dbReference>
<gene>
    <name evidence="1" type="ORF">IWT140_00240</name>
    <name evidence="2" type="ORF">IWT25_01093</name>
</gene>
<evidence type="ECO:0000313" key="3">
    <source>
        <dbReference type="Proteomes" id="UP000198414"/>
    </source>
</evidence>
<keyword evidence="4" id="KW-1185">Reference proteome</keyword>